<dbReference type="GO" id="GO:0003887">
    <property type="term" value="F:DNA-directed DNA polymerase activity"/>
    <property type="evidence" value="ECO:0007669"/>
    <property type="project" value="UniProtKB-KW"/>
</dbReference>
<dbReference type="GO" id="GO:0006310">
    <property type="term" value="P:DNA recombination"/>
    <property type="evidence" value="ECO:0007669"/>
    <property type="project" value="UniProtKB-KW"/>
</dbReference>
<accession>A0A9Q3BQR3</accession>
<keyword evidence="9" id="KW-0229">DNA integration</keyword>
<dbReference type="GO" id="GO:0005634">
    <property type="term" value="C:nucleus"/>
    <property type="evidence" value="ECO:0007669"/>
    <property type="project" value="UniProtKB-ARBA"/>
</dbReference>
<dbReference type="GO" id="GO:0016787">
    <property type="term" value="F:hydrolase activity"/>
    <property type="evidence" value="ECO:0007669"/>
    <property type="project" value="UniProtKB-KW"/>
</dbReference>
<dbReference type="InterPro" id="IPR001584">
    <property type="entry name" value="Integrase_cat-core"/>
</dbReference>
<dbReference type="AlphaFoldDB" id="A0A9Q3BQR3"/>
<feature type="domain" description="Integrase catalytic" evidence="15">
    <location>
        <begin position="1"/>
        <end position="152"/>
    </location>
</feature>
<dbReference type="GO" id="GO:0003723">
    <property type="term" value="F:RNA binding"/>
    <property type="evidence" value="ECO:0007669"/>
    <property type="project" value="UniProtKB-KW"/>
</dbReference>
<organism evidence="16 17">
    <name type="scientific">Austropuccinia psidii MF-1</name>
    <dbReference type="NCBI Taxonomy" id="1389203"/>
    <lineage>
        <taxon>Eukaryota</taxon>
        <taxon>Fungi</taxon>
        <taxon>Dikarya</taxon>
        <taxon>Basidiomycota</taxon>
        <taxon>Pucciniomycotina</taxon>
        <taxon>Pucciniomycetes</taxon>
        <taxon>Pucciniales</taxon>
        <taxon>Sphaerophragmiaceae</taxon>
        <taxon>Austropuccinia</taxon>
    </lineage>
</organism>
<dbReference type="Gene3D" id="3.30.420.10">
    <property type="entry name" value="Ribonuclease H-like superfamily/Ribonuclease H"/>
    <property type="match status" value="1"/>
</dbReference>
<dbReference type="PROSITE" id="PS50994">
    <property type="entry name" value="INTEGRASE"/>
    <property type="match status" value="1"/>
</dbReference>
<evidence type="ECO:0000256" key="7">
    <source>
        <dbReference type="ARBA" id="ARBA00022842"/>
    </source>
</evidence>
<comment type="caution">
    <text evidence="16">The sequence shown here is derived from an EMBL/GenBank/DDBJ whole genome shotgun (WGS) entry which is preliminary data.</text>
</comment>
<keyword evidence="11" id="KW-0808">Transferase</keyword>
<keyword evidence="3" id="KW-0540">Nuclease</keyword>
<dbReference type="PANTHER" id="PTHR42648">
    <property type="entry name" value="TRANSPOSASE, PUTATIVE-RELATED"/>
    <property type="match status" value="1"/>
</dbReference>
<proteinExistence type="predicted"/>
<name>A0A9Q3BQR3_9BASI</name>
<evidence type="ECO:0000256" key="8">
    <source>
        <dbReference type="ARBA" id="ARBA00022884"/>
    </source>
</evidence>
<keyword evidence="10" id="KW-0695">RNA-directed DNA polymerase</keyword>
<comment type="catalytic activity">
    <reaction evidence="13">
        <text>DNA(n) + a 2'-deoxyribonucleoside 5'-triphosphate = DNA(n+1) + diphosphate</text>
        <dbReference type="Rhea" id="RHEA:22508"/>
        <dbReference type="Rhea" id="RHEA-COMP:17339"/>
        <dbReference type="Rhea" id="RHEA-COMP:17340"/>
        <dbReference type="ChEBI" id="CHEBI:33019"/>
        <dbReference type="ChEBI" id="CHEBI:61560"/>
        <dbReference type="ChEBI" id="CHEBI:173112"/>
        <dbReference type="EC" id="2.7.7.49"/>
    </reaction>
</comment>
<evidence type="ECO:0000256" key="2">
    <source>
        <dbReference type="ARBA" id="ARBA00022695"/>
    </source>
</evidence>
<dbReference type="GO" id="GO:0046872">
    <property type="term" value="F:metal ion binding"/>
    <property type="evidence" value="ECO:0007669"/>
    <property type="project" value="UniProtKB-KW"/>
</dbReference>
<evidence type="ECO:0000256" key="6">
    <source>
        <dbReference type="ARBA" id="ARBA00022801"/>
    </source>
</evidence>
<evidence type="ECO:0000256" key="9">
    <source>
        <dbReference type="ARBA" id="ARBA00022908"/>
    </source>
</evidence>
<keyword evidence="2" id="KW-0548">Nucleotidyltransferase</keyword>
<dbReference type="GO" id="GO:0015074">
    <property type="term" value="P:DNA integration"/>
    <property type="evidence" value="ECO:0007669"/>
    <property type="project" value="UniProtKB-KW"/>
</dbReference>
<keyword evidence="12" id="KW-0233">DNA recombination</keyword>
<evidence type="ECO:0000256" key="14">
    <source>
        <dbReference type="ARBA" id="ARBA00049244"/>
    </source>
</evidence>
<dbReference type="OrthoDB" id="7691805at2759"/>
<dbReference type="InterPro" id="IPR039537">
    <property type="entry name" value="Retrotran_Ty1/copia-like"/>
</dbReference>
<dbReference type="SUPFAM" id="SSF53098">
    <property type="entry name" value="Ribonuclease H-like"/>
    <property type="match status" value="1"/>
</dbReference>
<evidence type="ECO:0000256" key="12">
    <source>
        <dbReference type="ARBA" id="ARBA00023172"/>
    </source>
</evidence>
<dbReference type="GO" id="GO:0032196">
    <property type="term" value="P:transposition"/>
    <property type="evidence" value="ECO:0007669"/>
    <property type="project" value="UniProtKB-KW"/>
</dbReference>
<dbReference type="PANTHER" id="PTHR42648:SF11">
    <property type="entry name" value="TRANSPOSON TY4-P GAG-POL POLYPROTEIN"/>
    <property type="match status" value="1"/>
</dbReference>
<protein>
    <recommendedName>
        <fullName evidence="15">Integrase catalytic domain-containing protein</fullName>
    </recommendedName>
</protein>
<evidence type="ECO:0000256" key="3">
    <source>
        <dbReference type="ARBA" id="ARBA00022722"/>
    </source>
</evidence>
<keyword evidence="1" id="KW-0815">Transposition</keyword>
<evidence type="ECO:0000259" key="15">
    <source>
        <dbReference type="PROSITE" id="PS50994"/>
    </source>
</evidence>
<evidence type="ECO:0000256" key="11">
    <source>
        <dbReference type="ARBA" id="ARBA00022932"/>
    </source>
</evidence>
<evidence type="ECO:0000256" key="13">
    <source>
        <dbReference type="ARBA" id="ARBA00048173"/>
    </source>
</evidence>
<keyword evidence="7" id="KW-0460">Magnesium</keyword>
<keyword evidence="5" id="KW-0255">Endonuclease</keyword>
<keyword evidence="4" id="KW-0479">Metal-binding</keyword>
<sequence length="158" mass="18263">MGPFPQSFDKNVYGMIIQDHFSSLVMSYALRSKSEAPQFLMNWISQSSNLMAHSVKMLWTDNAGEFLSKLLKIFLEQRGIIHETIVPYEHHQADKIEETNRTIAEATRSMLIERNLGTALWTYAFRPACWVFNRVLHVGSNRTPYELITGRRTDLTPL</sequence>
<evidence type="ECO:0000256" key="10">
    <source>
        <dbReference type="ARBA" id="ARBA00022918"/>
    </source>
</evidence>
<keyword evidence="6" id="KW-0378">Hydrolase</keyword>
<evidence type="ECO:0000256" key="5">
    <source>
        <dbReference type="ARBA" id="ARBA00022759"/>
    </source>
</evidence>
<keyword evidence="8" id="KW-0694">RNA-binding</keyword>
<dbReference type="Proteomes" id="UP000765509">
    <property type="component" value="Unassembled WGS sequence"/>
</dbReference>
<dbReference type="GO" id="GO:0004519">
    <property type="term" value="F:endonuclease activity"/>
    <property type="evidence" value="ECO:0007669"/>
    <property type="project" value="UniProtKB-KW"/>
</dbReference>
<dbReference type="EMBL" id="AVOT02002490">
    <property type="protein sequence ID" value="MBW0470564.1"/>
    <property type="molecule type" value="Genomic_DNA"/>
</dbReference>
<keyword evidence="17" id="KW-1185">Reference proteome</keyword>
<dbReference type="InterPro" id="IPR036397">
    <property type="entry name" value="RNaseH_sf"/>
</dbReference>
<dbReference type="InterPro" id="IPR012337">
    <property type="entry name" value="RNaseH-like_sf"/>
</dbReference>
<keyword evidence="11" id="KW-0239">DNA-directed DNA polymerase</keyword>
<comment type="catalytic activity">
    <reaction evidence="14">
        <text>DNA(n) + a 2'-deoxyribonucleoside 5'-triphosphate = DNA(n+1) + diphosphate</text>
        <dbReference type="Rhea" id="RHEA:22508"/>
        <dbReference type="Rhea" id="RHEA-COMP:17339"/>
        <dbReference type="Rhea" id="RHEA-COMP:17340"/>
        <dbReference type="ChEBI" id="CHEBI:33019"/>
        <dbReference type="ChEBI" id="CHEBI:61560"/>
        <dbReference type="ChEBI" id="CHEBI:173112"/>
        <dbReference type="EC" id="2.7.7.7"/>
    </reaction>
</comment>
<evidence type="ECO:0000313" key="17">
    <source>
        <dbReference type="Proteomes" id="UP000765509"/>
    </source>
</evidence>
<reference evidence="16" key="1">
    <citation type="submission" date="2021-03" db="EMBL/GenBank/DDBJ databases">
        <title>Draft genome sequence of rust myrtle Austropuccinia psidii MF-1, a brazilian biotype.</title>
        <authorList>
            <person name="Quecine M.C."/>
            <person name="Pachon D.M.R."/>
            <person name="Bonatelli M.L."/>
            <person name="Correr F.H."/>
            <person name="Franceschini L.M."/>
            <person name="Leite T.F."/>
            <person name="Margarido G.R.A."/>
            <person name="Almeida C.A."/>
            <person name="Ferrarezi J.A."/>
            <person name="Labate C.A."/>
        </authorList>
    </citation>
    <scope>NUCLEOTIDE SEQUENCE</scope>
    <source>
        <strain evidence="16">MF-1</strain>
    </source>
</reference>
<dbReference type="GO" id="GO:0003964">
    <property type="term" value="F:RNA-directed DNA polymerase activity"/>
    <property type="evidence" value="ECO:0007669"/>
    <property type="project" value="UniProtKB-KW"/>
</dbReference>
<gene>
    <name evidence="16" type="ORF">O181_010279</name>
</gene>
<evidence type="ECO:0000313" key="16">
    <source>
        <dbReference type="EMBL" id="MBW0470564.1"/>
    </source>
</evidence>
<evidence type="ECO:0000256" key="4">
    <source>
        <dbReference type="ARBA" id="ARBA00022723"/>
    </source>
</evidence>
<evidence type="ECO:0000256" key="1">
    <source>
        <dbReference type="ARBA" id="ARBA00022578"/>
    </source>
</evidence>